<feature type="region of interest" description="Disordered" evidence="4">
    <location>
        <begin position="438"/>
        <end position="468"/>
    </location>
</feature>
<dbReference type="Gene3D" id="3.90.76.10">
    <property type="entry name" value="Dipeptide-binding Protein, Domain 1"/>
    <property type="match status" value="1"/>
</dbReference>
<dbReference type="PaxDb" id="195103-CPF_2538"/>
<dbReference type="STRING" id="195103.CPF_2538"/>
<organism evidence="6 7">
    <name type="scientific">Clostridium perfringens (strain ATCC 13124 / DSM 756 / JCM 1290 / NCIMB 6125 / NCTC 8237 / Type A)</name>
    <dbReference type="NCBI Taxonomy" id="195103"/>
    <lineage>
        <taxon>Bacteria</taxon>
        <taxon>Bacillati</taxon>
        <taxon>Bacillota</taxon>
        <taxon>Clostridia</taxon>
        <taxon>Eubacteriales</taxon>
        <taxon>Clostridiaceae</taxon>
        <taxon>Clostridium</taxon>
    </lineage>
</organism>
<dbReference type="InterPro" id="IPR039424">
    <property type="entry name" value="SBP_5"/>
</dbReference>
<gene>
    <name evidence="6" type="ordered locus">CPF_2538</name>
</gene>
<reference evidence="6 7" key="1">
    <citation type="journal article" date="2006" name="Genome Res.">
        <title>Skewed genomic variability in strains of the toxigenic bacterial pathogen, Clostridium perfringens.</title>
        <authorList>
            <person name="Myers G.S."/>
            <person name="Rasko D.A."/>
            <person name="Cheung J.K."/>
            <person name="Ravel J."/>
            <person name="Seshadri R."/>
            <person name="Deboy R.T."/>
            <person name="Ren Q."/>
            <person name="Varga J."/>
            <person name="Awad M.M."/>
            <person name="Brinkac L.M."/>
            <person name="Daugherty S.C."/>
            <person name="Haft D.H."/>
            <person name="Dodson R.J."/>
            <person name="Madupu R."/>
            <person name="Nelson W.C."/>
            <person name="Rosovitz M.J."/>
            <person name="Sullivan S.A."/>
            <person name="Khouri H."/>
            <person name="Dimitrov G.I."/>
            <person name="Watkins K.L."/>
            <person name="Mulligan S."/>
            <person name="Benton J."/>
            <person name="Radune D."/>
            <person name="Fisher D.J."/>
            <person name="Atkins H.S."/>
            <person name="Hiscox T."/>
            <person name="Jost B.H."/>
            <person name="Billington S.J."/>
            <person name="Songer J.G."/>
            <person name="McClane B.A."/>
            <person name="Titball R.W."/>
            <person name="Rood J.I."/>
            <person name="Melville S.B."/>
            <person name="Paulsen I.T."/>
        </authorList>
    </citation>
    <scope>NUCLEOTIDE SEQUENCE [LARGE SCALE GENOMIC DNA]</scope>
    <source>
        <strain evidence="7">ATCC 13124 / DSM 756 / JCM 1290 / NCIMB 6125 / NCTC 8237 / S 107 / Type A</strain>
    </source>
</reference>
<feature type="domain" description="Solute-binding protein family 5" evidence="5">
    <location>
        <begin position="79"/>
        <end position="283"/>
    </location>
</feature>
<dbReference type="RefSeq" id="WP_011591089.1">
    <property type="nucleotide sequence ID" value="NC_008261.1"/>
</dbReference>
<evidence type="ECO:0000256" key="4">
    <source>
        <dbReference type="SAM" id="MobiDB-lite"/>
    </source>
</evidence>
<keyword evidence="3" id="KW-0732">Signal</keyword>
<evidence type="ECO:0000256" key="1">
    <source>
        <dbReference type="ARBA" id="ARBA00005695"/>
    </source>
</evidence>
<dbReference type="KEGG" id="cpf:CPF_2538"/>
<dbReference type="HOGENOM" id="CLU_017028_0_3_9"/>
<proteinExistence type="inferred from homology"/>
<evidence type="ECO:0000313" key="6">
    <source>
        <dbReference type="EMBL" id="ABG84318.1"/>
    </source>
</evidence>
<dbReference type="Proteomes" id="UP000001823">
    <property type="component" value="Chromosome"/>
</dbReference>
<dbReference type="SUPFAM" id="SSF53850">
    <property type="entry name" value="Periplasmic binding protein-like II"/>
    <property type="match status" value="1"/>
</dbReference>
<keyword evidence="7" id="KW-1185">Reference proteome</keyword>
<comment type="similarity">
    <text evidence="1">Belongs to the bacterial solute-binding protein 5 family.</text>
</comment>
<dbReference type="PANTHER" id="PTHR30290:SF9">
    <property type="entry name" value="OLIGOPEPTIDE-BINDING PROTEIN APPA"/>
    <property type="match status" value="1"/>
</dbReference>
<dbReference type="eggNOG" id="COG4166">
    <property type="taxonomic scope" value="Bacteria"/>
</dbReference>
<dbReference type="AlphaFoldDB" id="A0A0H2YUN9"/>
<dbReference type="GO" id="GO:0015833">
    <property type="term" value="P:peptide transport"/>
    <property type="evidence" value="ECO:0007669"/>
    <property type="project" value="TreeGrafter"/>
</dbReference>
<protein>
    <submittedName>
        <fullName evidence="6">Bacterial extracellular solute-binding protein, family 5</fullName>
    </submittedName>
</protein>
<keyword evidence="2" id="KW-0813">Transport</keyword>
<dbReference type="InterPro" id="IPR000914">
    <property type="entry name" value="SBP_5_dom"/>
</dbReference>
<dbReference type="EMBL" id="CP000246">
    <property type="protein sequence ID" value="ABG84318.1"/>
    <property type="molecule type" value="Genomic_DNA"/>
</dbReference>
<dbReference type="PANTHER" id="PTHR30290">
    <property type="entry name" value="PERIPLASMIC BINDING COMPONENT OF ABC TRANSPORTER"/>
    <property type="match status" value="1"/>
</dbReference>
<accession>A0A0H2YUN9</accession>
<evidence type="ECO:0000259" key="5">
    <source>
        <dbReference type="Pfam" id="PF00496"/>
    </source>
</evidence>
<sequence length="506" mass="57810">MKKVILFICLIILLVVGVGRSYVDVTPVSNMNFEYNEGLIYSLESLPDTIRPSESLNKGEEDLVSNIFSGLVEVNEKGEPIPDLAMGWKISDDGLEYTFKINEKNKWSNGTEVTAKDFQIFFRDLLSPDNEDYTSNELYSIYGVKDYREGKIDFSEVAISSPDDYTLVLRMNNRDDNLLKNLAKPIYRLRDLNEPLDNYKKDFNEISYTGPYVIYDVTKDGFIRLKDNPYNSSELEIKDIAFKEKDSDEIELAAFNLEKVDILKNPPIIYSEDIGLYKDLSKYNSDILKLMIVNSDKAEMAQGISNIMQVLISDSNILKNNLGKPYIKVINNKEEIHSIKKDGDKGDYKINESEKNNLKESGKNTLKKVLNNNEVVKIVVGNNEEDKALANELKKFLDKELAIKSIVKIHDEGIEEVIKSGEFNIAFSEFNLNEKNSESLKKEDINKEEGEVEDKSEEEEKETATSEKPNLSLVSLYFKNDVWCKSPKVNYLFIDSNGNLILKYSS</sequence>
<dbReference type="GO" id="GO:1904680">
    <property type="term" value="F:peptide transmembrane transporter activity"/>
    <property type="evidence" value="ECO:0007669"/>
    <property type="project" value="TreeGrafter"/>
</dbReference>
<name>A0A0H2YUN9_CLOP1</name>
<feature type="compositionally biased region" description="Acidic residues" evidence="4">
    <location>
        <begin position="450"/>
        <end position="461"/>
    </location>
</feature>
<dbReference type="Gene3D" id="3.10.105.10">
    <property type="entry name" value="Dipeptide-binding Protein, Domain 3"/>
    <property type="match status" value="1"/>
</dbReference>
<feature type="compositionally biased region" description="Basic and acidic residues" evidence="4">
    <location>
        <begin position="438"/>
        <end position="449"/>
    </location>
</feature>
<dbReference type="Pfam" id="PF00496">
    <property type="entry name" value="SBP_bac_5"/>
    <property type="match status" value="1"/>
</dbReference>
<evidence type="ECO:0000313" key="7">
    <source>
        <dbReference type="Proteomes" id="UP000001823"/>
    </source>
</evidence>
<evidence type="ECO:0000256" key="2">
    <source>
        <dbReference type="ARBA" id="ARBA00022448"/>
    </source>
</evidence>
<evidence type="ECO:0000256" key="3">
    <source>
        <dbReference type="ARBA" id="ARBA00022729"/>
    </source>
</evidence>
<dbReference type="Gene3D" id="3.40.190.10">
    <property type="entry name" value="Periplasmic binding protein-like II"/>
    <property type="match status" value="1"/>
</dbReference>